<dbReference type="EMBL" id="CAVLGL010000057">
    <property type="protein sequence ID" value="CAK1583690.1"/>
    <property type="molecule type" value="Genomic_DNA"/>
</dbReference>
<dbReference type="Proteomes" id="UP001314205">
    <property type="component" value="Unassembled WGS sequence"/>
</dbReference>
<protein>
    <recommendedName>
        <fullName evidence="1">Reverse transcriptase domain-containing protein</fullName>
    </recommendedName>
</protein>
<dbReference type="PANTHER" id="PTHR24559:SF435">
    <property type="entry name" value="RIBONUCLEASE H"/>
    <property type="match status" value="1"/>
</dbReference>
<dbReference type="InterPro" id="IPR043502">
    <property type="entry name" value="DNA/RNA_pol_sf"/>
</dbReference>
<dbReference type="GO" id="GO:0071897">
    <property type="term" value="P:DNA biosynthetic process"/>
    <property type="evidence" value="ECO:0007669"/>
    <property type="project" value="UniProtKB-ARBA"/>
</dbReference>
<dbReference type="InterPro" id="IPR053134">
    <property type="entry name" value="RNA-dir_DNA_polymerase"/>
</dbReference>
<sequence length="94" mass="10845">MLENDMIPKKADASNEKKYRLVIDYRRLNEITIDDKYPLPNISELLDKLGRSCYFTKLDLASGYHQIEVSEKDRQKTAFSTVQDTMSSHVCLSA</sequence>
<dbReference type="InterPro" id="IPR000477">
    <property type="entry name" value="RT_dom"/>
</dbReference>
<name>A0AAV1KMK5_9NEOP</name>
<dbReference type="Pfam" id="PF00078">
    <property type="entry name" value="RVT_1"/>
    <property type="match status" value="1"/>
</dbReference>
<organism evidence="2 3">
    <name type="scientific">Parnassius mnemosyne</name>
    <name type="common">clouded apollo</name>
    <dbReference type="NCBI Taxonomy" id="213953"/>
    <lineage>
        <taxon>Eukaryota</taxon>
        <taxon>Metazoa</taxon>
        <taxon>Ecdysozoa</taxon>
        <taxon>Arthropoda</taxon>
        <taxon>Hexapoda</taxon>
        <taxon>Insecta</taxon>
        <taxon>Pterygota</taxon>
        <taxon>Neoptera</taxon>
        <taxon>Endopterygota</taxon>
        <taxon>Lepidoptera</taxon>
        <taxon>Glossata</taxon>
        <taxon>Ditrysia</taxon>
        <taxon>Papilionoidea</taxon>
        <taxon>Papilionidae</taxon>
        <taxon>Parnassiinae</taxon>
        <taxon>Parnassini</taxon>
        <taxon>Parnassius</taxon>
        <taxon>Driopa</taxon>
    </lineage>
</organism>
<reference evidence="2 3" key="1">
    <citation type="submission" date="2023-11" db="EMBL/GenBank/DDBJ databases">
        <authorList>
            <person name="Hedman E."/>
            <person name="Englund M."/>
            <person name="Stromberg M."/>
            <person name="Nyberg Akerstrom W."/>
            <person name="Nylinder S."/>
            <person name="Jareborg N."/>
            <person name="Kallberg Y."/>
            <person name="Kronander E."/>
        </authorList>
    </citation>
    <scope>NUCLEOTIDE SEQUENCE [LARGE SCALE GENOMIC DNA]</scope>
</reference>
<evidence type="ECO:0000313" key="3">
    <source>
        <dbReference type="Proteomes" id="UP001314205"/>
    </source>
</evidence>
<proteinExistence type="predicted"/>
<dbReference type="SUPFAM" id="SSF56672">
    <property type="entry name" value="DNA/RNA polymerases"/>
    <property type="match status" value="1"/>
</dbReference>
<accession>A0AAV1KMK5</accession>
<dbReference type="InterPro" id="IPR043128">
    <property type="entry name" value="Rev_trsase/Diguanyl_cyclase"/>
</dbReference>
<dbReference type="Gene3D" id="3.30.70.270">
    <property type="match status" value="1"/>
</dbReference>
<evidence type="ECO:0000313" key="2">
    <source>
        <dbReference type="EMBL" id="CAK1583690.1"/>
    </source>
</evidence>
<keyword evidence="3" id="KW-1185">Reference proteome</keyword>
<dbReference type="PROSITE" id="PS50878">
    <property type="entry name" value="RT_POL"/>
    <property type="match status" value="1"/>
</dbReference>
<feature type="domain" description="Reverse transcriptase" evidence="1">
    <location>
        <begin position="1"/>
        <end position="94"/>
    </location>
</feature>
<dbReference type="Gene3D" id="3.10.10.10">
    <property type="entry name" value="HIV Type 1 Reverse Transcriptase, subunit A, domain 1"/>
    <property type="match status" value="1"/>
</dbReference>
<gene>
    <name evidence="2" type="ORF">PARMNEM_LOCUS5051</name>
</gene>
<dbReference type="AlphaFoldDB" id="A0AAV1KMK5"/>
<dbReference type="PANTHER" id="PTHR24559">
    <property type="entry name" value="TRANSPOSON TY3-I GAG-POL POLYPROTEIN"/>
    <property type="match status" value="1"/>
</dbReference>
<dbReference type="CDD" id="cd01647">
    <property type="entry name" value="RT_LTR"/>
    <property type="match status" value="1"/>
</dbReference>
<evidence type="ECO:0000259" key="1">
    <source>
        <dbReference type="PROSITE" id="PS50878"/>
    </source>
</evidence>
<comment type="caution">
    <text evidence="2">The sequence shown here is derived from an EMBL/GenBank/DDBJ whole genome shotgun (WGS) entry which is preliminary data.</text>
</comment>